<keyword evidence="6" id="KW-1185">Reference proteome</keyword>
<feature type="region of interest" description="Disordered" evidence="2">
    <location>
        <begin position="27"/>
        <end position="77"/>
    </location>
</feature>
<dbReference type="Gene3D" id="3.20.90.10">
    <property type="entry name" value="Tubby Protein, Chain A"/>
    <property type="match status" value="1"/>
</dbReference>
<proteinExistence type="inferred from homology"/>
<dbReference type="PANTHER" id="PTHR16517">
    <property type="entry name" value="TUBBY-RELATED"/>
    <property type="match status" value="1"/>
</dbReference>
<feature type="compositionally biased region" description="Low complexity" evidence="2">
    <location>
        <begin position="399"/>
        <end position="410"/>
    </location>
</feature>
<comment type="similarity">
    <text evidence="1">Belongs to the TUB family.</text>
</comment>
<feature type="region of interest" description="Disordered" evidence="2">
    <location>
        <begin position="437"/>
        <end position="470"/>
    </location>
</feature>
<evidence type="ECO:0000313" key="6">
    <source>
        <dbReference type="Proteomes" id="UP000070412"/>
    </source>
</evidence>
<dbReference type="SUPFAM" id="SSF54518">
    <property type="entry name" value="Tubby C-terminal domain-like"/>
    <property type="match status" value="1"/>
</dbReference>
<evidence type="ECO:0000256" key="2">
    <source>
        <dbReference type="SAM" id="MobiDB-lite"/>
    </source>
</evidence>
<dbReference type="PRINTS" id="PR01573">
    <property type="entry name" value="SUPERTUBBY"/>
</dbReference>
<feature type="compositionally biased region" description="Acidic residues" evidence="2">
    <location>
        <begin position="437"/>
        <end position="448"/>
    </location>
</feature>
<reference evidence="5" key="3">
    <citation type="submission" date="2022-06" db="UniProtKB">
        <authorList>
            <consortium name="EnsemblMetazoa"/>
        </authorList>
    </citation>
    <scope>IDENTIFICATION</scope>
</reference>
<feature type="region of interest" description="Disordered" evidence="2">
    <location>
        <begin position="240"/>
        <end position="275"/>
    </location>
</feature>
<dbReference type="OrthoDB" id="8775810at2759"/>
<dbReference type="InterPro" id="IPR000007">
    <property type="entry name" value="Tubby_C"/>
</dbReference>
<protein>
    <submittedName>
        <fullName evidence="4">Tubby-related protein 4</fullName>
    </submittedName>
</protein>
<reference evidence="6" key="1">
    <citation type="journal article" date="2020" name="PLoS Negl. Trop. Dis.">
        <title>High-quality nuclear genome for Sarcoptes scabiei-A critical resource for a neglected parasite.</title>
        <authorList>
            <person name="Korhonen P.K."/>
            <person name="Gasser R.B."/>
            <person name="Ma G."/>
            <person name="Wang T."/>
            <person name="Stroehlein A.J."/>
            <person name="Young N.D."/>
            <person name="Ang C.S."/>
            <person name="Fernando D.D."/>
            <person name="Lu H.C."/>
            <person name="Taylor S."/>
            <person name="Reynolds S.L."/>
            <person name="Mofiz E."/>
            <person name="Najaraj S.H."/>
            <person name="Gowda H."/>
            <person name="Madugundu A."/>
            <person name="Renuse S."/>
            <person name="Holt D."/>
            <person name="Pandey A."/>
            <person name="Papenfuss A.T."/>
            <person name="Fischer K."/>
        </authorList>
    </citation>
    <scope>NUCLEOTIDE SEQUENCE [LARGE SCALE GENOMIC DNA]</scope>
</reference>
<evidence type="ECO:0000259" key="3">
    <source>
        <dbReference type="Pfam" id="PF01167"/>
    </source>
</evidence>
<feature type="region of interest" description="Disordered" evidence="2">
    <location>
        <begin position="388"/>
        <end position="412"/>
    </location>
</feature>
<feature type="region of interest" description="Disordered" evidence="2">
    <location>
        <begin position="294"/>
        <end position="314"/>
    </location>
</feature>
<feature type="region of interest" description="Disordered" evidence="2">
    <location>
        <begin position="167"/>
        <end position="189"/>
    </location>
</feature>
<dbReference type="EnsemblMetazoa" id="SSS_2970s_mrna">
    <property type="protein sequence ID" value="KAF7495793.1"/>
    <property type="gene ID" value="SSS_2970"/>
</dbReference>
<evidence type="ECO:0000313" key="4">
    <source>
        <dbReference type="EMBL" id="KAF7495793.1"/>
    </source>
</evidence>
<dbReference type="Pfam" id="PF01167">
    <property type="entry name" value="Tub"/>
    <property type="match status" value="1"/>
</dbReference>
<gene>
    <name evidence="4" type="ORF">SSS_2970</name>
</gene>
<sequence length="631" mass="73979">MVRQFKHQTFQSESPKHVSMFYHNHHHNHHHHHQHRSQHRRARANRNSSRPHHKTVRCDDTDGKYQSSSLAVDREDSNTLDQIQDVCDRKQPIAIERNSKKSSNAMTTIAYRTYHIYDDSDLCTIRQDDRNESKRNVIDHNDRERRSSSIEMENIDQNRYEIVSGTTKYQNDDDDDDDRESCQNQTNNDNRIEKTDCLDENESNIYFRDVEQIVQSLSRKLLTKQTTMIEKEKDYSDRFSTGITNIQDSDKHRSYRSKSSSIPSTTTSSPSPSLSSLFLSRKFSNNHGDWRWRSNSNCRNASTSSSNGSMAMSSNQVEDADDDVVDVEELCGINRNRSILTKDVEAQKRNFSFNNLADESFDSINQRQSWFTNGSSIALNTNYRSLPASPLMNENRKFSSTTSSTTTTRRSNGRYLFQSPKVIRKLRKKLNYFDCSTEEETSDDDDNDNYNQDNGMVGERKNYNPDANRRDYRDRYRHRLRNNCFSTNALFHPNFFVCESDPDRSNFDRDRTMDLLDRDRSDRNRPKSLSMRALWNDRDRKRSQNVEESDRIFSLHNKAPMWNEISQVYQLDFGGRVTQESAKNFQIEYQNRQVMQFGRIDSNAYTLDFEYPFSAIQAMAVALASVTQRLK</sequence>
<feature type="compositionally biased region" description="Low complexity" evidence="2">
    <location>
        <begin position="300"/>
        <end position="314"/>
    </location>
</feature>
<accession>A0A834VIZ9</accession>
<feature type="compositionally biased region" description="Basic and acidic residues" evidence="2">
    <location>
        <begin position="458"/>
        <end position="470"/>
    </location>
</feature>
<dbReference type="Proteomes" id="UP000070412">
    <property type="component" value="Unassembled WGS sequence"/>
</dbReference>
<evidence type="ECO:0000256" key="1">
    <source>
        <dbReference type="ARBA" id="ARBA00007129"/>
    </source>
</evidence>
<dbReference type="InterPro" id="IPR025659">
    <property type="entry name" value="Tubby-like_C"/>
</dbReference>
<organism evidence="4">
    <name type="scientific">Sarcoptes scabiei</name>
    <name type="common">Itch mite</name>
    <name type="synonym">Acarus scabiei</name>
    <dbReference type="NCBI Taxonomy" id="52283"/>
    <lineage>
        <taxon>Eukaryota</taxon>
        <taxon>Metazoa</taxon>
        <taxon>Ecdysozoa</taxon>
        <taxon>Arthropoda</taxon>
        <taxon>Chelicerata</taxon>
        <taxon>Arachnida</taxon>
        <taxon>Acari</taxon>
        <taxon>Acariformes</taxon>
        <taxon>Sarcoptiformes</taxon>
        <taxon>Astigmata</taxon>
        <taxon>Psoroptidia</taxon>
        <taxon>Sarcoptoidea</taxon>
        <taxon>Sarcoptidae</taxon>
        <taxon>Sarcoptinae</taxon>
        <taxon>Sarcoptes</taxon>
    </lineage>
</organism>
<dbReference type="AlphaFoldDB" id="A0A834VIZ9"/>
<feature type="domain" description="Tubby C-terminal" evidence="3">
    <location>
        <begin position="542"/>
        <end position="626"/>
    </location>
</feature>
<dbReference type="EMBL" id="WVUK01000045">
    <property type="protein sequence ID" value="KAF7495793.1"/>
    <property type="molecule type" value="Genomic_DNA"/>
</dbReference>
<reference evidence="4" key="2">
    <citation type="submission" date="2020-01" db="EMBL/GenBank/DDBJ databases">
        <authorList>
            <person name="Korhonen P.K.K."/>
            <person name="Guangxu M.G."/>
            <person name="Wang T.W."/>
            <person name="Stroehlein A.J.S."/>
            <person name="Young N.D."/>
            <person name="Ang C.-S.A."/>
            <person name="Fernando D.W.F."/>
            <person name="Lu H.L."/>
            <person name="Taylor S.T."/>
            <person name="Ehtesham M.E.M."/>
            <person name="Najaraj S.H.N."/>
            <person name="Harsha G.H.G."/>
            <person name="Madugundu A.M."/>
            <person name="Renuse S.R."/>
            <person name="Holt D.H."/>
            <person name="Pandey A.P."/>
            <person name="Papenfuss A.P."/>
            <person name="Gasser R.B.G."/>
            <person name="Fischer K.F."/>
        </authorList>
    </citation>
    <scope>NUCLEOTIDE SEQUENCE</scope>
    <source>
        <strain evidence="4">SSS_KF_BRIS2020</strain>
    </source>
</reference>
<feature type="compositionally biased region" description="Low complexity" evidence="2">
    <location>
        <begin position="257"/>
        <end position="275"/>
    </location>
</feature>
<evidence type="ECO:0000313" key="5">
    <source>
        <dbReference type="EnsemblMetazoa" id="KAF7495793.1"/>
    </source>
</evidence>
<dbReference type="PANTHER" id="PTHR16517:SF2">
    <property type="entry name" value="TUBBY-RELATED PROTEIN 4"/>
    <property type="match status" value="1"/>
</dbReference>
<feature type="compositionally biased region" description="Basic residues" evidence="2">
    <location>
        <begin position="27"/>
        <end position="55"/>
    </location>
</feature>
<name>A0A834VIZ9_SARSC</name>